<dbReference type="EMBL" id="KV784356">
    <property type="protein sequence ID" value="OEU18752.1"/>
    <property type="molecule type" value="Genomic_DNA"/>
</dbReference>
<dbReference type="GO" id="GO:0005789">
    <property type="term" value="C:endoplasmic reticulum membrane"/>
    <property type="evidence" value="ECO:0007669"/>
    <property type="project" value="UniProtKB-SubCell"/>
</dbReference>
<dbReference type="InParanoid" id="A0A1E7FKQ1"/>
<dbReference type="PANTHER" id="PTHR11009">
    <property type="entry name" value="DER1-LIKE PROTEIN, DERLIN"/>
    <property type="match status" value="1"/>
</dbReference>
<gene>
    <name evidence="10" type="ORF">FRACYDRAFT_268432</name>
</gene>
<comment type="similarity">
    <text evidence="2 7">Belongs to the derlin family.</text>
</comment>
<keyword evidence="4 7" id="KW-0256">Endoplasmic reticulum</keyword>
<evidence type="ECO:0000256" key="5">
    <source>
        <dbReference type="ARBA" id="ARBA00022989"/>
    </source>
</evidence>
<proteinExistence type="inferred from homology"/>
<feature type="transmembrane region" description="Helical" evidence="7">
    <location>
        <begin position="255"/>
        <end position="273"/>
    </location>
</feature>
<feature type="chain" id="PRO_5009193241" description="Derlin" evidence="9">
    <location>
        <begin position="32"/>
        <end position="357"/>
    </location>
</feature>
<dbReference type="InterPro" id="IPR035952">
    <property type="entry name" value="Rhomboid-like_sf"/>
</dbReference>
<sequence length="357" mass="39080">MKGYLSSMVCGGGAIMLMMSALSISCDGASSTTTTPMFGLGPKTVSSLQTTTTITTDIRNDGLFRFNNHNNQYDSSSVLLELRGGARKKKRSRTGSLAKTVTGKTKVGAAKKAAQKPKNSLVDYYKEIPPLTRGYVTMIGLCTVLGLLLGEERAQAVLALDPMRLLHGMEIWRPFTAASFLGKPSISWLMSGYYLHEYGSSLERAYGPAEYLLFLCSQIFLLTIFSMVLGVPFFTNSIITAMLWVLSRAMPNEKVKWLVITVPYWVLPYGLMASDVLQAQSAAAAMPHILGILVGHFYHFHRFVWPKTGGEDWLRAPDFLVDAMDPNSAKNNNAAKDSIAAALKKRKRGKGKKLGSA</sequence>
<feature type="signal peptide" evidence="9">
    <location>
        <begin position="1"/>
        <end position="31"/>
    </location>
</feature>
<dbReference type="Proteomes" id="UP000095751">
    <property type="component" value="Unassembled WGS sequence"/>
</dbReference>
<reference evidence="10 11" key="1">
    <citation type="submission" date="2016-09" db="EMBL/GenBank/DDBJ databases">
        <title>Extensive genetic diversity and differential bi-allelic expression allows diatom success in the polar Southern Ocean.</title>
        <authorList>
            <consortium name="DOE Joint Genome Institute"/>
            <person name="Mock T."/>
            <person name="Otillar R.P."/>
            <person name="Strauss J."/>
            <person name="Dupont C."/>
            <person name="Frickenhaus S."/>
            <person name="Maumus F."/>
            <person name="Mcmullan M."/>
            <person name="Sanges R."/>
            <person name="Schmutz J."/>
            <person name="Toseland A."/>
            <person name="Valas R."/>
            <person name="Veluchamy A."/>
            <person name="Ward B.J."/>
            <person name="Allen A."/>
            <person name="Barry K."/>
            <person name="Falciatore A."/>
            <person name="Ferrante M."/>
            <person name="Fortunato A.E."/>
            <person name="Gloeckner G."/>
            <person name="Gruber A."/>
            <person name="Hipkin R."/>
            <person name="Janech M."/>
            <person name="Kroth P."/>
            <person name="Leese F."/>
            <person name="Lindquist E."/>
            <person name="Lyon B.R."/>
            <person name="Martin J."/>
            <person name="Mayer C."/>
            <person name="Parker M."/>
            <person name="Quesneville H."/>
            <person name="Raymond J."/>
            <person name="Uhlig C."/>
            <person name="Valentin K.U."/>
            <person name="Worden A.Z."/>
            <person name="Armbrust E.V."/>
            <person name="Bowler C."/>
            <person name="Green B."/>
            <person name="Moulton V."/>
            <person name="Van Oosterhout C."/>
            <person name="Grigoriev I."/>
        </authorList>
    </citation>
    <scope>NUCLEOTIDE SEQUENCE [LARGE SCALE GENOMIC DNA]</scope>
    <source>
        <strain evidence="10 11">CCMP1102</strain>
    </source>
</reference>
<dbReference type="OrthoDB" id="19102at2759"/>
<feature type="region of interest" description="Disordered" evidence="8">
    <location>
        <begin position="327"/>
        <end position="357"/>
    </location>
</feature>
<comment type="function">
    <text evidence="7">May be involved in the degradation of misfolded endoplasmic reticulum (ER) luminal proteins.</text>
</comment>
<dbReference type="GO" id="GO:0006950">
    <property type="term" value="P:response to stress"/>
    <property type="evidence" value="ECO:0007669"/>
    <property type="project" value="UniProtKB-ARBA"/>
</dbReference>
<organism evidence="10 11">
    <name type="scientific">Fragilariopsis cylindrus CCMP1102</name>
    <dbReference type="NCBI Taxonomy" id="635003"/>
    <lineage>
        <taxon>Eukaryota</taxon>
        <taxon>Sar</taxon>
        <taxon>Stramenopiles</taxon>
        <taxon>Ochrophyta</taxon>
        <taxon>Bacillariophyta</taxon>
        <taxon>Bacillariophyceae</taxon>
        <taxon>Bacillariophycidae</taxon>
        <taxon>Bacillariales</taxon>
        <taxon>Bacillariaceae</taxon>
        <taxon>Fragilariopsis</taxon>
    </lineage>
</organism>
<dbReference type="AlphaFoldDB" id="A0A1E7FKQ1"/>
<keyword evidence="5 7" id="KW-1133">Transmembrane helix</keyword>
<evidence type="ECO:0000313" key="11">
    <source>
        <dbReference type="Proteomes" id="UP000095751"/>
    </source>
</evidence>
<evidence type="ECO:0000256" key="9">
    <source>
        <dbReference type="SAM" id="SignalP"/>
    </source>
</evidence>
<keyword evidence="11" id="KW-1185">Reference proteome</keyword>
<dbReference type="SUPFAM" id="SSF144091">
    <property type="entry name" value="Rhomboid-like"/>
    <property type="match status" value="1"/>
</dbReference>
<feature type="compositionally biased region" description="Basic residues" evidence="8">
    <location>
        <begin position="343"/>
        <end position="357"/>
    </location>
</feature>
<protein>
    <recommendedName>
        <fullName evidence="7">Derlin</fullName>
    </recommendedName>
</protein>
<keyword evidence="9" id="KW-0732">Signal</keyword>
<comment type="subcellular location">
    <subcellularLocation>
        <location evidence="1 7">Endoplasmic reticulum membrane</location>
        <topology evidence="1 7">Multi-pass membrane protein</topology>
    </subcellularLocation>
</comment>
<evidence type="ECO:0000256" key="6">
    <source>
        <dbReference type="ARBA" id="ARBA00023136"/>
    </source>
</evidence>
<feature type="transmembrane region" description="Helical" evidence="7">
    <location>
        <begin position="279"/>
        <end position="298"/>
    </location>
</feature>
<keyword evidence="6 7" id="KW-0472">Membrane</keyword>
<evidence type="ECO:0000313" key="10">
    <source>
        <dbReference type="EMBL" id="OEU18752.1"/>
    </source>
</evidence>
<dbReference type="InterPro" id="IPR007599">
    <property type="entry name" value="DER1"/>
</dbReference>
<accession>A0A1E7FKQ1</accession>
<evidence type="ECO:0000256" key="4">
    <source>
        <dbReference type="ARBA" id="ARBA00022824"/>
    </source>
</evidence>
<dbReference type="KEGG" id="fcy:FRACYDRAFT_268432"/>
<keyword evidence="3 7" id="KW-0812">Transmembrane</keyword>
<dbReference type="Gene3D" id="1.20.1540.10">
    <property type="entry name" value="Rhomboid-like"/>
    <property type="match status" value="1"/>
</dbReference>
<evidence type="ECO:0000256" key="7">
    <source>
        <dbReference type="RuleBase" id="RU363059"/>
    </source>
</evidence>
<comment type="caution">
    <text evidence="7">Lacks conserved residue(s) required for the propagation of feature annotation.</text>
</comment>
<name>A0A1E7FKQ1_9STRA</name>
<evidence type="ECO:0000256" key="1">
    <source>
        <dbReference type="ARBA" id="ARBA00004477"/>
    </source>
</evidence>
<feature type="compositionally biased region" description="Low complexity" evidence="8">
    <location>
        <begin position="327"/>
        <end position="342"/>
    </location>
</feature>
<dbReference type="Pfam" id="PF04511">
    <property type="entry name" value="DER1"/>
    <property type="match status" value="1"/>
</dbReference>
<dbReference type="PROSITE" id="PS51257">
    <property type="entry name" value="PROKAR_LIPOPROTEIN"/>
    <property type="match status" value="1"/>
</dbReference>
<evidence type="ECO:0000256" key="8">
    <source>
        <dbReference type="SAM" id="MobiDB-lite"/>
    </source>
</evidence>
<evidence type="ECO:0000256" key="2">
    <source>
        <dbReference type="ARBA" id="ARBA00008917"/>
    </source>
</evidence>
<evidence type="ECO:0000256" key="3">
    <source>
        <dbReference type="ARBA" id="ARBA00022692"/>
    </source>
</evidence>